<dbReference type="Proteomes" id="UP000001312">
    <property type="component" value="Unassembled WGS sequence"/>
</dbReference>
<dbReference type="EMBL" id="CH476622">
    <property type="protein sequence ID" value="EDN96426.1"/>
    <property type="molecule type" value="Genomic_DNA"/>
</dbReference>
<dbReference type="HOGENOM" id="CLU_2777444_0_0_1"/>
<sequence>MSNEVKLGYASMFGRNGGNASEVERSWYDGNVDDKKGKKKKSVETWKILYGKEASSFAIRLMIFWRDRA</sequence>
<dbReference type="InParanoid" id="A7E7S4"/>
<proteinExistence type="predicted"/>
<gene>
    <name evidence="2" type="ORF">SS1G_01352</name>
</gene>
<reference evidence="3" key="1">
    <citation type="journal article" date="2011" name="PLoS Genet.">
        <title>Genomic analysis of the necrotrophic fungal pathogens Sclerotinia sclerotiorum and Botrytis cinerea.</title>
        <authorList>
            <person name="Amselem J."/>
            <person name="Cuomo C.A."/>
            <person name="van Kan J.A."/>
            <person name="Viaud M."/>
            <person name="Benito E.P."/>
            <person name="Couloux A."/>
            <person name="Coutinho P.M."/>
            <person name="de Vries R.P."/>
            <person name="Dyer P.S."/>
            <person name="Fillinger S."/>
            <person name="Fournier E."/>
            <person name="Gout L."/>
            <person name="Hahn M."/>
            <person name="Kohn L."/>
            <person name="Lapalu N."/>
            <person name="Plummer K.M."/>
            <person name="Pradier J.M."/>
            <person name="Quevillon E."/>
            <person name="Sharon A."/>
            <person name="Simon A."/>
            <person name="ten Have A."/>
            <person name="Tudzynski B."/>
            <person name="Tudzynski P."/>
            <person name="Wincker P."/>
            <person name="Andrew M."/>
            <person name="Anthouard V."/>
            <person name="Beever R.E."/>
            <person name="Beffa R."/>
            <person name="Benoit I."/>
            <person name="Bouzid O."/>
            <person name="Brault B."/>
            <person name="Chen Z."/>
            <person name="Choquer M."/>
            <person name="Collemare J."/>
            <person name="Cotton P."/>
            <person name="Danchin E.G."/>
            <person name="Da Silva C."/>
            <person name="Gautier A."/>
            <person name="Giraud C."/>
            <person name="Giraud T."/>
            <person name="Gonzalez C."/>
            <person name="Grossetete S."/>
            <person name="Guldener U."/>
            <person name="Henrissat B."/>
            <person name="Howlett B.J."/>
            <person name="Kodira C."/>
            <person name="Kretschmer M."/>
            <person name="Lappartient A."/>
            <person name="Leroch M."/>
            <person name="Levis C."/>
            <person name="Mauceli E."/>
            <person name="Neuveglise C."/>
            <person name="Oeser B."/>
            <person name="Pearson M."/>
            <person name="Poulain J."/>
            <person name="Poussereau N."/>
            <person name="Quesneville H."/>
            <person name="Rascle C."/>
            <person name="Schumacher J."/>
            <person name="Segurens B."/>
            <person name="Sexton A."/>
            <person name="Silva E."/>
            <person name="Sirven C."/>
            <person name="Soanes D.M."/>
            <person name="Talbot N.J."/>
            <person name="Templeton M."/>
            <person name="Yandava C."/>
            <person name="Yarden O."/>
            <person name="Zeng Q."/>
            <person name="Rollins J.A."/>
            <person name="Lebrun M.H."/>
            <person name="Dickman M."/>
        </authorList>
    </citation>
    <scope>NUCLEOTIDE SEQUENCE [LARGE SCALE GENOMIC DNA]</scope>
    <source>
        <strain evidence="3">ATCC 18683 / 1980 / Ss-1</strain>
    </source>
</reference>
<feature type="region of interest" description="Disordered" evidence="1">
    <location>
        <begin position="1"/>
        <end position="23"/>
    </location>
</feature>
<accession>A7E7S4</accession>
<dbReference type="GeneID" id="5494083"/>
<dbReference type="AlphaFoldDB" id="A7E7S4"/>
<protein>
    <submittedName>
        <fullName evidence="2">Uncharacterized protein</fullName>
    </submittedName>
</protein>
<evidence type="ECO:0000313" key="3">
    <source>
        <dbReference type="Proteomes" id="UP000001312"/>
    </source>
</evidence>
<name>A7E7S4_SCLS1</name>
<evidence type="ECO:0000313" key="2">
    <source>
        <dbReference type="EMBL" id="EDN96426.1"/>
    </source>
</evidence>
<evidence type="ECO:0000256" key="1">
    <source>
        <dbReference type="SAM" id="MobiDB-lite"/>
    </source>
</evidence>
<organism evidence="2 3">
    <name type="scientific">Sclerotinia sclerotiorum (strain ATCC 18683 / 1980 / Ss-1)</name>
    <name type="common">White mold</name>
    <name type="synonym">Whetzelinia sclerotiorum</name>
    <dbReference type="NCBI Taxonomy" id="665079"/>
    <lineage>
        <taxon>Eukaryota</taxon>
        <taxon>Fungi</taxon>
        <taxon>Dikarya</taxon>
        <taxon>Ascomycota</taxon>
        <taxon>Pezizomycotina</taxon>
        <taxon>Leotiomycetes</taxon>
        <taxon>Helotiales</taxon>
        <taxon>Sclerotiniaceae</taxon>
        <taxon>Sclerotinia</taxon>
    </lineage>
</organism>
<dbReference type="KEGG" id="ssl:SS1G_01352"/>
<dbReference type="RefSeq" id="XP_001597158.1">
    <property type="nucleotide sequence ID" value="XM_001597108.1"/>
</dbReference>
<keyword evidence="3" id="KW-1185">Reference proteome</keyword>